<reference evidence="5" key="2">
    <citation type="submission" date="2025-08" db="UniProtKB">
        <authorList>
            <consortium name="RefSeq"/>
        </authorList>
    </citation>
    <scope>IDENTIFICATION</scope>
    <source>
        <tissue evidence="5">Leaf</tissue>
    </source>
</reference>
<feature type="repeat" description="PPR" evidence="3">
    <location>
        <begin position="428"/>
        <end position="462"/>
    </location>
</feature>
<evidence type="ECO:0000256" key="3">
    <source>
        <dbReference type="PROSITE-ProRule" id="PRU00708"/>
    </source>
</evidence>
<dbReference type="GeneID" id="110795698"/>
<protein>
    <submittedName>
        <fullName evidence="5">Pentatricopeptide repeat-containing protein At3g15200 isoform X1</fullName>
    </submittedName>
</protein>
<dbReference type="Proteomes" id="UP000813463">
    <property type="component" value="Chromosome 4"/>
</dbReference>
<feature type="repeat" description="PPR" evidence="3">
    <location>
        <begin position="359"/>
        <end position="393"/>
    </location>
</feature>
<evidence type="ECO:0000313" key="5">
    <source>
        <dbReference type="RefSeq" id="XP_056697900.1"/>
    </source>
</evidence>
<dbReference type="Pfam" id="PF01535">
    <property type="entry name" value="PPR"/>
    <property type="match status" value="2"/>
</dbReference>
<comment type="similarity">
    <text evidence="1">Belongs to the PPR family. P subfamily.</text>
</comment>
<dbReference type="InterPro" id="IPR011990">
    <property type="entry name" value="TPR-like_helical_dom_sf"/>
</dbReference>
<evidence type="ECO:0000256" key="2">
    <source>
        <dbReference type="ARBA" id="ARBA00022737"/>
    </source>
</evidence>
<dbReference type="PROSITE" id="PS51375">
    <property type="entry name" value="PPR"/>
    <property type="match status" value="7"/>
</dbReference>
<keyword evidence="2" id="KW-0677">Repeat</keyword>
<dbReference type="NCBIfam" id="TIGR00756">
    <property type="entry name" value="PPR"/>
    <property type="match status" value="6"/>
</dbReference>
<name>A0ABM3RQK8_SPIOL</name>
<gene>
    <name evidence="5" type="primary">LOC110795698</name>
</gene>
<dbReference type="InterPro" id="IPR002885">
    <property type="entry name" value="PPR_rpt"/>
</dbReference>
<dbReference type="Gene3D" id="1.25.40.10">
    <property type="entry name" value="Tetratricopeptide repeat domain"/>
    <property type="match status" value="4"/>
</dbReference>
<evidence type="ECO:0000313" key="4">
    <source>
        <dbReference type="Proteomes" id="UP000813463"/>
    </source>
</evidence>
<dbReference type="PANTHER" id="PTHR47941">
    <property type="entry name" value="PENTATRICOPEPTIDE REPEAT-CONTAINING PROTEIN 3, MITOCHONDRIAL"/>
    <property type="match status" value="1"/>
</dbReference>
<dbReference type="Pfam" id="PF13812">
    <property type="entry name" value="PPR_3"/>
    <property type="match status" value="1"/>
</dbReference>
<proteinExistence type="inferred from homology"/>
<organism evidence="4 5">
    <name type="scientific">Spinacia oleracea</name>
    <name type="common">Spinach</name>
    <dbReference type="NCBI Taxonomy" id="3562"/>
    <lineage>
        <taxon>Eukaryota</taxon>
        <taxon>Viridiplantae</taxon>
        <taxon>Streptophyta</taxon>
        <taxon>Embryophyta</taxon>
        <taxon>Tracheophyta</taxon>
        <taxon>Spermatophyta</taxon>
        <taxon>Magnoliopsida</taxon>
        <taxon>eudicotyledons</taxon>
        <taxon>Gunneridae</taxon>
        <taxon>Pentapetalae</taxon>
        <taxon>Caryophyllales</taxon>
        <taxon>Chenopodiaceae</taxon>
        <taxon>Chenopodioideae</taxon>
        <taxon>Anserineae</taxon>
        <taxon>Spinacia</taxon>
    </lineage>
</organism>
<feature type="repeat" description="PPR" evidence="3">
    <location>
        <begin position="289"/>
        <end position="323"/>
    </location>
</feature>
<keyword evidence="4" id="KW-1185">Reference proteome</keyword>
<dbReference type="RefSeq" id="XP_056697900.1">
    <property type="nucleotide sequence ID" value="XM_056841922.1"/>
</dbReference>
<accession>A0ABM3RQK8</accession>
<evidence type="ECO:0000256" key="1">
    <source>
        <dbReference type="ARBA" id="ARBA00007626"/>
    </source>
</evidence>
<feature type="repeat" description="PPR" evidence="3">
    <location>
        <begin position="463"/>
        <end position="497"/>
    </location>
</feature>
<feature type="repeat" description="PPR" evidence="3">
    <location>
        <begin position="254"/>
        <end position="288"/>
    </location>
</feature>
<dbReference type="Pfam" id="PF13041">
    <property type="entry name" value="PPR_2"/>
    <property type="match status" value="2"/>
</dbReference>
<reference evidence="4" key="1">
    <citation type="journal article" date="2021" name="Nat. Commun.">
        <title>Genomic analyses provide insights into spinach domestication and the genetic basis of agronomic traits.</title>
        <authorList>
            <person name="Cai X."/>
            <person name="Sun X."/>
            <person name="Xu C."/>
            <person name="Sun H."/>
            <person name="Wang X."/>
            <person name="Ge C."/>
            <person name="Zhang Z."/>
            <person name="Wang Q."/>
            <person name="Fei Z."/>
            <person name="Jiao C."/>
            <person name="Wang Q."/>
        </authorList>
    </citation>
    <scope>NUCLEOTIDE SEQUENCE [LARGE SCALE GENOMIC DNA]</scope>
    <source>
        <strain evidence="4">cv. Varoflay</strain>
    </source>
</reference>
<feature type="repeat" description="PPR" evidence="3">
    <location>
        <begin position="324"/>
        <end position="358"/>
    </location>
</feature>
<feature type="repeat" description="PPR" evidence="3">
    <location>
        <begin position="151"/>
        <end position="185"/>
    </location>
</feature>
<sequence length="562" mass="65680">MRRQFGQLFIICRGVIQQDFKCKLGAVVPQYQFLNSSHIFPPCFSSNLVKFRNFNLEEDPVYNQEIELHEVHKIFEEQPVHIDNAGLRVHNLLKEFSNSLNEDLIQALDNCGLSLSEDLVLDVLRRFLSDWKSAFQFFRWVSNNPSGYFPGSRAYNEMLGILGKAKRFQELNQMFDEMSERGTMNERSYGIIVHRYAAAHKIDDAIDFFSKRKQYGLPLDLIAFQTLLMSLCRYKHVEAAEFLFHSKKGEFQYDTKTWNIILNGWCLLGSLRETKRFWNEIIRSRCKPDKITYGIFINALCKSGKISTAVKLLHGMWEKGCTPDVVICNNIIDGLCFKKRIPEAIRILREMNEKDCEPDVVTYNCLIKHLCKIQRMEVVFQFLGEMESKGGNVSPNSRTYCHLLTSTKKPEEVESLLERMKSNGCLMTGDLYNLLLKLYMNWGCEKQVQSIWDEMLRDGMGPDQRSYTVMIHGRYDQGRMEDALDYVEEMMSKGMVLEPRTKLLVDSMKIKMKEKEMLGDKPILTQMERMRRYMMKRNNEKWTASKKTQEAKCMWQVRGIGT</sequence>